<keyword evidence="3" id="KW-0547">Nucleotide-binding</keyword>
<dbReference type="SMART" id="SM00382">
    <property type="entry name" value="AAA"/>
    <property type="match status" value="1"/>
</dbReference>
<protein>
    <submittedName>
        <fullName evidence="10">ABC transporter ATP-binding protein</fullName>
    </submittedName>
</protein>
<evidence type="ECO:0000256" key="6">
    <source>
        <dbReference type="ARBA" id="ARBA00023136"/>
    </source>
</evidence>
<evidence type="ECO:0000256" key="2">
    <source>
        <dbReference type="ARBA" id="ARBA00022692"/>
    </source>
</evidence>
<keyword evidence="5 7" id="KW-1133">Transmembrane helix</keyword>
<dbReference type="GO" id="GO:0005886">
    <property type="term" value="C:plasma membrane"/>
    <property type="evidence" value="ECO:0007669"/>
    <property type="project" value="UniProtKB-SubCell"/>
</dbReference>
<comment type="subcellular location">
    <subcellularLocation>
        <location evidence="1">Cell membrane</location>
        <topology evidence="1">Multi-pass membrane protein</topology>
    </subcellularLocation>
</comment>
<dbReference type="PROSITE" id="PS00211">
    <property type="entry name" value="ABC_TRANSPORTER_1"/>
    <property type="match status" value="1"/>
</dbReference>
<dbReference type="InterPro" id="IPR036640">
    <property type="entry name" value="ABC1_TM_sf"/>
</dbReference>
<dbReference type="PANTHER" id="PTHR43394">
    <property type="entry name" value="ATP-DEPENDENT PERMEASE MDL1, MITOCHONDRIAL"/>
    <property type="match status" value="1"/>
</dbReference>
<keyword evidence="4 10" id="KW-0067">ATP-binding</keyword>
<dbReference type="RefSeq" id="WP_207599306.1">
    <property type="nucleotide sequence ID" value="NZ_JAFNJU010000004.1"/>
</dbReference>
<dbReference type="PROSITE" id="PS50929">
    <property type="entry name" value="ABC_TM1F"/>
    <property type="match status" value="1"/>
</dbReference>
<dbReference type="Pfam" id="PF00005">
    <property type="entry name" value="ABC_tran"/>
    <property type="match status" value="1"/>
</dbReference>
<name>A0A939HBA4_9CLOT</name>
<feature type="transmembrane region" description="Helical" evidence="7">
    <location>
        <begin position="48"/>
        <end position="69"/>
    </location>
</feature>
<proteinExistence type="predicted"/>
<dbReference type="Gene3D" id="3.40.50.300">
    <property type="entry name" value="P-loop containing nucleotide triphosphate hydrolases"/>
    <property type="match status" value="1"/>
</dbReference>
<dbReference type="AlphaFoldDB" id="A0A939HBA4"/>
<dbReference type="EMBL" id="JAFNJU010000004">
    <property type="protein sequence ID" value="MBO1264787.1"/>
    <property type="molecule type" value="Genomic_DNA"/>
</dbReference>
<dbReference type="GO" id="GO:0005524">
    <property type="term" value="F:ATP binding"/>
    <property type="evidence" value="ECO:0007669"/>
    <property type="project" value="UniProtKB-KW"/>
</dbReference>
<dbReference type="GO" id="GO:0016887">
    <property type="term" value="F:ATP hydrolysis activity"/>
    <property type="evidence" value="ECO:0007669"/>
    <property type="project" value="InterPro"/>
</dbReference>
<dbReference type="InterPro" id="IPR017871">
    <property type="entry name" value="ABC_transporter-like_CS"/>
</dbReference>
<feature type="transmembrane region" description="Helical" evidence="7">
    <location>
        <begin position="127"/>
        <end position="145"/>
    </location>
</feature>
<keyword evidence="2 7" id="KW-0812">Transmembrane</keyword>
<evidence type="ECO:0000313" key="10">
    <source>
        <dbReference type="EMBL" id="MBO1264787.1"/>
    </source>
</evidence>
<dbReference type="Proteomes" id="UP000664218">
    <property type="component" value="Unassembled WGS sequence"/>
</dbReference>
<keyword evidence="6 7" id="KW-0472">Membrane</keyword>
<evidence type="ECO:0000256" key="4">
    <source>
        <dbReference type="ARBA" id="ARBA00022840"/>
    </source>
</evidence>
<evidence type="ECO:0000256" key="1">
    <source>
        <dbReference type="ARBA" id="ARBA00004651"/>
    </source>
</evidence>
<accession>A0A939HBA4</accession>
<dbReference type="Pfam" id="PF00664">
    <property type="entry name" value="ABC_membrane"/>
    <property type="match status" value="1"/>
</dbReference>
<dbReference type="PANTHER" id="PTHR43394:SF1">
    <property type="entry name" value="ATP-BINDING CASSETTE SUB-FAMILY B MEMBER 10, MITOCHONDRIAL"/>
    <property type="match status" value="1"/>
</dbReference>
<evidence type="ECO:0000259" key="9">
    <source>
        <dbReference type="PROSITE" id="PS50929"/>
    </source>
</evidence>
<evidence type="ECO:0000256" key="7">
    <source>
        <dbReference type="SAM" id="Phobius"/>
    </source>
</evidence>
<dbReference type="InterPro" id="IPR027417">
    <property type="entry name" value="P-loop_NTPase"/>
</dbReference>
<dbReference type="InterPro" id="IPR011527">
    <property type="entry name" value="ABC1_TM_dom"/>
</dbReference>
<feature type="domain" description="ABC transmembrane type-1" evidence="9">
    <location>
        <begin position="13"/>
        <end position="294"/>
    </location>
</feature>
<dbReference type="SUPFAM" id="SSF90123">
    <property type="entry name" value="ABC transporter transmembrane region"/>
    <property type="match status" value="1"/>
</dbReference>
<dbReference type="PROSITE" id="PS50893">
    <property type="entry name" value="ABC_TRANSPORTER_2"/>
    <property type="match status" value="1"/>
</dbReference>
<evidence type="ECO:0000256" key="5">
    <source>
        <dbReference type="ARBA" id="ARBA00022989"/>
    </source>
</evidence>
<evidence type="ECO:0000256" key="3">
    <source>
        <dbReference type="ARBA" id="ARBA00022741"/>
    </source>
</evidence>
<evidence type="ECO:0000313" key="11">
    <source>
        <dbReference type="Proteomes" id="UP000664218"/>
    </source>
</evidence>
<feature type="domain" description="ABC transporter" evidence="8">
    <location>
        <begin position="325"/>
        <end position="542"/>
    </location>
</feature>
<dbReference type="SUPFAM" id="SSF52540">
    <property type="entry name" value="P-loop containing nucleoside triphosphate hydrolases"/>
    <property type="match status" value="1"/>
</dbReference>
<dbReference type="InterPro" id="IPR003439">
    <property type="entry name" value="ABC_transporter-like_ATP-bd"/>
</dbReference>
<dbReference type="GO" id="GO:0015421">
    <property type="term" value="F:ABC-type oligopeptide transporter activity"/>
    <property type="evidence" value="ECO:0007669"/>
    <property type="project" value="TreeGrafter"/>
</dbReference>
<gene>
    <name evidence="10" type="ORF">J3A84_07060</name>
</gene>
<feature type="transmembrane region" description="Helical" evidence="7">
    <location>
        <begin position="234"/>
        <end position="257"/>
    </location>
</feature>
<comment type="caution">
    <text evidence="10">The sequence shown here is derived from an EMBL/GenBank/DDBJ whole genome shotgun (WGS) entry which is preliminary data.</text>
</comment>
<keyword evidence="11" id="KW-1185">Reference proteome</keyword>
<sequence length="542" mass="61671">MNKVYKKTFGLLLAALFVGLLSSGINGYMSLLMRDLVDLTFASEKPGFMGIALRLVFFAFVLFLMQTLLSVMKGYYRRKTNLNLKTYYLRGVFNKNINEFNRESTAKYVSHITNDLNTIDLDYIDGIFELALAFISFFVIIIVIGGINIEILGIILVVSVLMGFLSNALSGPVKKLFLERSGLYEKYTGYLSEVLGAFRIIRVNNLYDRIEHNFRDRSLHLQQKSYQIEKTSTFIYALQNFTINLTVLIVISVSVYYTILGKLSFGGVILILSNFQSLIGPFQRASELFPRIVSARNLFTTLDDSLKNRENASEHIHMEGFRERIELDGVSYAYGENRVLEEVNLSVRKNGKYLIVGPSGGGKSTLLKLLRKYFSPDRGRILVDGQNLSEITKESFFRSISNVEQQVFMFDDTLRNNLTLYRDITEEKLTRAIREAGLGMFVEKLPGGLDTVIEDNGRNISGGERSRIAIARALLNDSDILILDEAFQSLDYDTAREIERTILSLEQLTVLNVSHIIIKENRNLYNQVLYVDNRKVETLENA</sequence>
<feature type="transmembrane region" description="Helical" evidence="7">
    <location>
        <begin position="151"/>
        <end position="170"/>
    </location>
</feature>
<reference evidence="10" key="1">
    <citation type="submission" date="2021-03" db="EMBL/GenBank/DDBJ databases">
        <title>Proteiniclasticum marinus sp. nov., isolated from tidal flat sediment.</title>
        <authorList>
            <person name="Namirimu T."/>
            <person name="Yang J.-A."/>
            <person name="Yang S.-H."/>
            <person name="Kim Y.-J."/>
            <person name="Kwon K.K."/>
        </authorList>
    </citation>
    <scope>NUCLEOTIDE SEQUENCE</scope>
    <source>
        <strain evidence="10">SCR006</strain>
    </source>
</reference>
<dbReference type="InterPro" id="IPR003593">
    <property type="entry name" value="AAA+_ATPase"/>
</dbReference>
<dbReference type="InterPro" id="IPR039421">
    <property type="entry name" value="Type_1_exporter"/>
</dbReference>
<dbReference type="Gene3D" id="1.20.1560.10">
    <property type="entry name" value="ABC transporter type 1, transmembrane domain"/>
    <property type="match status" value="1"/>
</dbReference>
<evidence type="ECO:0000259" key="8">
    <source>
        <dbReference type="PROSITE" id="PS50893"/>
    </source>
</evidence>
<organism evidence="10 11">
    <name type="scientific">Proteiniclasticum aestuarii</name>
    <dbReference type="NCBI Taxonomy" id="2817862"/>
    <lineage>
        <taxon>Bacteria</taxon>
        <taxon>Bacillati</taxon>
        <taxon>Bacillota</taxon>
        <taxon>Clostridia</taxon>
        <taxon>Eubacteriales</taxon>
        <taxon>Clostridiaceae</taxon>
        <taxon>Proteiniclasticum</taxon>
    </lineage>
</organism>